<dbReference type="Pfam" id="PF14414">
    <property type="entry name" value="WHH"/>
    <property type="match status" value="1"/>
</dbReference>
<dbReference type="OrthoDB" id="232855at2"/>
<evidence type="ECO:0000313" key="2">
    <source>
        <dbReference type="EMBL" id="QDU33495.1"/>
    </source>
</evidence>
<gene>
    <name evidence="2" type="primary">rhsA</name>
    <name evidence="2" type="ORF">KS4_15450</name>
</gene>
<organism evidence="2 3">
    <name type="scientific">Poriferisphaera corsica</name>
    <dbReference type="NCBI Taxonomy" id="2528020"/>
    <lineage>
        <taxon>Bacteria</taxon>
        <taxon>Pseudomonadati</taxon>
        <taxon>Planctomycetota</taxon>
        <taxon>Phycisphaerae</taxon>
        <taxon>Phycisphaerales</taxon>
        <taxon>Phycisphaeraceae</taxon>
        <taxon>Poriferisphaera</taxon>
    </lineage>
</organism>
<dbReference type="InterPro" id="IPR022385">
    <property type="entry name" value="Rhs_assc_core"/>
</dbReference>
<sequence>MAARKLDFIVIRFFFTYILILVCVNSVIANEDDGPVVICQVRLKEKMAENKEWLDAQRHGVSIGDEYYFRPGVGSVGTPLNDIQEFQFKLYLQEYTGIASNPFENISNLGNNESPLDDEISLFYKGERITEFPFTFNVHISEVHDWGNYGAYPQFTLTVNKRRKSKRFLLELQTSSKVKYNLTDDLSFKVRDIPDISPQGDSISLQSNMRVDIHGVPLPDPSPIGEGESDRTPNMASIDMFSLQPTFSTTDLAVPMPGGEMLLEFRRTLRVGSRVDSGSDGFDDDELPWPGENILGEAWSTNIGSRVIVRERTGADAWRNMYDPRETAMVYDEVGAAARYNLDAIIKGDDGNIITFYPDVRSNFSNAALRGTLKKDGDGFVYTKKYGTKLYFETVPGLTRTKTGLKEIYYRLSRIVDRNENQITYEYDELSPTLVSKILDENYQARNIEFTYTDGKLTKIVGPLGQDQSFLYEYDDIEKNNFTTKILASVKKPEVQHPVSGALVRPEIQFEYEAQVKDRQLLTKFDGLESIKADDKVYWYYPTKIIDARGHETDFDYIFRQTPTNIQAVPMVAGRIILAYIPIKQFEEQPRITSVTTADSVLNGGSPVTFIEDDDRSHIYARTLVADTRGVSTEYIFEGEAITTDNDLNHAIALTKVTRNTKSILIPDQNILSIAYEYAKDLHGNLIKVTDNWGNIVEFGYDPNNMQNDEYGEEQYKLANIELTDDDYSADEGSEVYSAWGNQYQIYGNPSDSTIYADGIMCKTRYSYDVTYNKLIETIDPENIKTLYILDDNGNRKKMISAAETSIATTTEFQYDDDGFLNSIIDHEGRTTEYYKNEFGFNEYTVQLSNISEDLSPLDDNSSYILGSELTDLRNQIGASQLDNYLITKRVADIMDRDIYVFDGLGNKITYEYDNLSRIKSIEYPPSQYINPFDPAPETYPTNIIQTNDSILNIVRFKYDLNSNEIWIRDQHGVESSKVYDDFGRVKKSTLTMLEIPNIVTEYGYNPVGLLEWEKDANGNITNYEYDELLRLKKTYLPSVKVSNSESTTARFTEIYEYNRNSGSGAFTLSGFNPTRVINTRGYVTDTQYDTAYRTKRIIERKLHADILSATSESNPESDDAVVETEYNKSHKPIKVMVYNKDSNGNDINKSRYTFYDALYRKTLEIIDSDGDGIGTTVSTPLNNPSDVGGIDSSDIVNKKYYDYSGNVLKIVDAEGNETAFKYDGASRLIETKLPAIPVHGVDWLASHHPITKYTYDARSNQAIVANPRGAKTKTYYDNLNRPIRTVLDLNGDDQFEYFDNPVDYESGEDVVNTTIYDLKGNVVSTTDPRGNQSFVKYDQAYRPVKNYSPLVQDPQQNNLSVRPVVITAYDQNGNIVKITDPLGVTTKTEYDALNRIRKVIAAFDSNESIVTEKEYDNAGNALSITLNNNLFNTDPVTDKPQTTTYEYDAFNKQTKEILPAVEDGQPRVTITEYSPAGDITRVVKPSGKKHEYDYNRLGQKVTSKHYQPNTSTPEETRTFTYDKVGNLLEVTDISGTVEYEYDAVYNLRKEAVSRTADAGGDSYDIEYRYDAVGNKTGVAYPYNDGVSSFGGFDTVLYTYDNRNLMKSVTGYHLASSILRTTEYQYDLAGNQKIRTLPNGSTTTSVFDSLNRVTSMTNAKANGDLILKFDYTYDLVGNKLTIDETGLNNSEAKNWVYEVGMEDMPQRKIYYTYNKHYWLTKESIKHNNEISQVHNYQYDKSGNRVRYQHPTKFYEDMETGYTVEANYIDSYEYDDLNQLKNTVRTGTREINSNIESIDPITTTYHHDLDGNMLVGCNYDAHNRITSFNKEYTETIGGGETGPGPVVEQRRDEWNYIYDYRTRRVAKDYKKINVTADEVMDHKITKFRYDGGVSVQEVDIDNLITNILVRGTGKGGGIGSILYQFSPNINYNSGDVFNTRYFIYNAVGTTTVLQQQDETAVKVTLFDAFGNDDISSNYSNDNFFGFGATSITNRLFTTKERDTELGLDNHGFRYYNPVLGRYITRDLIGYGDGLNVYLYVQNNPINHIDPLGLARKIPRMSRQQWAKAMSRVKSINKLTMRNKQYAGKTIKMRTHLNNAKDRGAKLKSDTPAFRKEYGDRDLTFDKDGFLDMSNHRIGKPAKFEPGELTGNSRIDSKKSWDKYDADSSNPEIPASKRKNYAWHHEADGLTTSLVPKPLHQAIGHTGGASTIRGALATGGKLTVTVAMTHFLTNNAQARNYGSKEQMFLMEAARVSDAIADGRVQHASDLAGYEFRLEYDDSMGLNHGGEFQAGAIIHYVEYEALKQKQRLDKIAEQDKDDD</sequence>
<name>A0A517YTD8_9BACT</name>
<dbReference type="InterPro" id="IPR006530">
    <property type="entry name" value="YD"/>
</dbReference>
<keyword evidence="3" id="KW-1185">Reference proteome</keyword>
<keyword evidence="2" id="KW-0378">Hydrolase</keyword>
<dbReference type="NCBIfam" id="TIGR03696">
    <property type="entry name" value="Rhs_assc_core"/>
    <property type="match status" value="1"/>
</dbReference>
<dbReference type="Pfam" id="PF05593">
    <property type="entry name" value="RHS_repeat"/>
    <property type="match status" value="3"/>
</dbReference>
<evidence type="ECO:0000256" key="1">
    <source>
        <dbReference type="SAM" id="MobiDB-lite"/>
    </source>
</evidence>
<dbReference type="InterPro" id="IPR050708">
    <property type="entry name" value="T6SS_VgrG/RHS"/>
</dbReference>
<dbReference type="GO" id="GO:0016787">
    <property type="term" value="F:hydrolase activity"/>
    <property type="evidence" value="ECO:0007669"/>
    <property type="project" value="UniProtKB-KW"/>
</dbReference>
<dbReference type="PANTHER" id="PTHR32305">
    <property type="match status" value="1"/>
</dbReference>
<dbReference type="PANTHER" id="PTHR32305:SF15">
    <property type="entry name" value="PROTEIN RHSA-RELATED"/>
    <property type="match status" value="1"/>
</dbReference>
<dbReference type="Proteomes" id="UP000317369">
    <property type="component" value="Chromosome"/>
</dbReference>
<dbReference type="InterPro" id="IPR032869">
    <property type="entry name" value="WHH_dom_containing"/>
</dbReference>
<dbReference type="RefSeq" id="WP_145076577.1">
    <property type="nucleotide sequence ID" value="NZ_CP036425.1"/>
</dbReference>
<feature type="region of interest" description="Disordered" evidence="1">
    <location>
        <begin position="2134"/>
        <end position="2173"/>
    </location>
</feature>
<feature type="compositionally biased region" description="Basic and acidic residues" evidence="1">
    <location>
        <begin position="2153"/>
        <end position="2164"/>
    </location>
</feature>
<dbReference type="KEGG" id="pcor:KS4_15450"/>
<reference evidence="2 3" key="1">
    <citation type="submission" date="2019-02" db="EMBL/GenBank/DDBJ databases">
        <title>Deep-cultivation of Planctomycetes and their phenomic and genomic characterization uncovers novel biology.</title>
        <authorList>
            <person name="Wiegand S."/>
            <person name="Jogler M."/>
            <person name="Boedeker C."/>
            <person name="Pinto D."/>
            <person name="Vollmers J."/>
            <person name="Rivas-Marin E."/>
            <person name="Kohn T."/>
            <person name="Peeters S.H."/>
            <person name="Heuer A."/>
            <person name="Rast P."/>
            <person name="Oberbeckmann S."/>
            <person name="Bunk B."/>
            <person name="Jeske O."/>
            <person name="Meyerdierks A."/>
            <person name="Storesund J.E."/>
            <person name="Kallscheuer N."/>
            <person name="Luecker S."/>
            <person name="Lage O.M."/>
            <person name="Pohl T."/>
            <person name="Merkel B.J."/>
            <person name="Hornburger P."/>
            <person name="Mueller R.-W."/>
            <person name="Bruemmer F."/>
            <person name="Labrenz M."/>
            <person name="Spormann A.M."/>
            <person name="Op den Camp H."/>
            <person name="Overmann J."/>
            <person name="Amann R."/>
            <person name="Jetten M.S.M."/>
            <person name="Mascher T."/>
            <person name="Medema M.H."/>
            <person name="Devos D.P."/>
            <person name="Kaster A.-K."/>
            <person name="Ovreas L."/>
            <person name="Rohde M."/>
            <person name="Galperin M.Y."/>
            <person name="Jogler C."/>
        </authorList>
    </citation>
    <scope>NUCLEOTIDE SEQUENCE [LARGE SCALE GENOMIC DNA]</scope>
    <source>
        <strain evidence="2 3">KS4</strain>
    </source>
</reference>
<dbReference type="EC" id="3.1.-.-" evidence="2"/>
<protein>
    <submittedName>
        <fullName evidence="2">Putative deoxyribonuclease RhsA</fullName>
        <ecNumber evidence="2">3.1.-.-</ecNumber>
    </submittedName>
</protein>
<dbReference type="Gene3D" id="2.180.10.10">
    <property type="entry name" value="RHS repeat-associated core"/>
    <property type="match status" value="5"/>
</dbReference>
<dbReference type="InterPro" id="IPR031325">
    <property type="entry name" value="RHS_repeat"/>
</dbReference>
<proteinExistence type="predicted"/>
<dbReference type="NCBIfam" id="TIGR01643">
    <property type="entry name" value="YD_repeat_2x"/>
    <property type="match status" value="2"/>
</dbReference>
<accession>A0A517YTD8</accession>
<evidence type="ECO:0000313" key="3">
    <source>
        <dbReference type="Proteomes" id="UP000317369"/>
    </source>
</evidence>
<dbReference type="EMBL" id="CP036425">
    <property type="protein sequence ID" value="QDU33495.1"/>
    <property type="molecule type" value="Genomic_DNA"/>
</dbReference>